<evidence type="ECO:0000256" key="2">
    <source>
        <dbReference type="ARBA" id="ARBA00023015"/>
    </source>
</evidence>
<dbReference type="InterPro" id="IPR039425">
    <property type="entry name" value="RNA_pol_sigma-70-like"/>
</dbReference>
<evidence type="ECO:0000313" key="10">
    <source>
        <dbReference type="Proteomes" id="UP001330812"/>
    </source>
</evidence>
<feature type="domain" description="RNA polymerase sigma factor 70 region 4 type 2" evidence="8">
    <location>
        <begin position="119"/>
        <end position="173"/>
    </location>
</feature>
<dbReference type="Pfam" id="PF04542">
    <property type="entry name" value="Sigma70_r2"/>
    <property type="match status" value="1"/>
</dbReference>
<evidence type="ECO:0000256" key="3">
    <source>
        <dbReference type="ARBA" id="ARBA00023082"/>
    </source>
</evidence>
<keyword evidence="10" id="KW-1185">Reference proteome</keyword>
<dbReference type="PANTHER" id="PTHR43133:SF8">
    <property type="entry name" value="RNA POLYMERASE SIGMA FACTOR HI_1459-RELATED"/>
    <property type="match status" value="1"/>
</dbReference>
<dbReference type="InterPro" id="IPR036388">
    <property type="entry name" value="WH-like_DNA-bd_sf"/>
</dbReference>
<evidence type="ECO:0000256" key="5">
    <source>
        <dbReference type="ARBA" id="ARBA00023163"/>
    </source>
</evidence>
<name>A0ABZ1I4Y1_9PSEU</name>
<dbReference type="Pfam" id="PF08281">
    <property type="entry name" value="Sigma70_r4_2"/>
    <property type="match status" value="1"/>
</dbReference>
<dbReference type="SUPFAM" id="SSF88946">
    <property type="entry name" value="Sigma2 domain of RNA polymerase sigma factors"/>
    <property type="match status" value="1"/>
</dbReference>
<dbReference type="InterPro" id="IPR013249">
    <property type="entry name" value="RNA_pol_sigma70_r4_t2"/>
</dbReference>
<sequence length="337" mass="35757">MGELSDAELTRAAQAGDVTALGVLLARHEAGMRGVAIAVLGYTAEADDAVQDAAVVALRRIGDVRDPAAVGAWLRMVVRNACRARLRSTRDIPVADGWDATAATLATPEQLLDDHALRDWVWQAIEQLTPPVRLVMMLRHFSLGVTSYEHIAQACGLPVGTVRSRLSQGRAKLAEALRATAASAHDDAGALAASSRLDALHTLAAAERGEFTRVLADRWAKDVVLTAGGVRAVGSDFLARGMDGDLAAGVRQRPVHVVASREVVVWEMDLLNPPDDPDHCPPGVAWLMSLDRGRVVDLRLHHAPRETAPRTPTPGQPTPRETGPAAPMAAVTASGSN</sequence>
<comment type="similarity">
    <text evidence="1">Belongs to the sigma-70 factor family. ECF subfamily.</text>
</comment>
<organism evidence="9 10">
    <name type="scientific">Amycolatopsis rhabdoformis</name>
    <dbReference type="NCBI Taxonomy" id="1448059"/>
    <lineage>
        <taxon>Bacteria</taxon>
        <taxon>Bacillati</taxon>
        <taxon>Actinomycetota</taxon>
        <taxon>Actinomycetes</taxon>
        <taxon>Pseudonocardiales</taxon>
        <taxon>Pseudonocardiaceae</taxon>
        <taxon>Amycolatopsis</taxon>
    </lineage>
</organism>
<feature type="region of interest" description="Disordered" evidence="6">
    <location>
        <begin position="301"/>
        <end position="337"/>
    </location>
</feature>
<dbReference type="PANTHER" id="PTHR43133">
    <property type="entry name" value="RNA POLYMERASE ECF-TYPE SIGMA FACTO"/>
    <property type="match status" value="1"/>
</dbReference>
<dbReference type="Gene3D" id="1.10.10.10">
    <property type="entry name" value="Winged helix-like DNA-binding domain superfamily/Winged helix DNA-binding domain"/>
    <property type="match status" value="1"/>
</dbReference>
<keyword evidence="2" id="KW-0805">Transcription regulation</keyword>
<keyword evidence="3" id="KW-0731">Sigma factor</keyword>
<evidence type="ECO:0000256" key="1">
    <source>
        <dbReference type="ARBA" id="ARBA00010641"/>
    </source>
</evidence>
<reference evidence="9 10" key="1">
    <citation type="journal article" date="2015" name="Int. J. Syst. Evol. Microbiol.">
        <title>Amycolatopsis rhabdoformis sp. nov., an actinomycete isolated from a tropical forest soil.</title>
        <authorList>
            <person name="Souza W.R."/>
            <person name="Silva R.E."/>
            <person name="Goodfellow M."/>
            <person name="Busarakam K."/>
            <person name="Figueiro F.S."/>
            <person name="Ferreira D."/>
            <person name="Rodrigues-Filho E."/>
            <person name="Moraes L.A.B."/>
            <person name="Zucchi T.D."/>
        </authorList>
    </citation>
    <scope>NUCLEOTIDE SEQUENCE [LARGE SCALE GENOMIC DNA]</scope>
    <source>
        <strain evidence="9 10">NCIMB 14900</strain>
    </source>
</reference>
<proteinExistence type="inferred from homology"/>
<evidence type="ECO:0000259" key="7">
    <source>
        <dbReference type="Pfam" id="PF04542"/>
    </source>
</evidence>
<dbReference type="InterPro" id="IPR007627">
    <property type="entry name" value="RNA_pol_sigma70_r2"/>
</dbReference>
<evidence type="ECO:0000256" key="6">
    <source>
        <dbReference type="SAM" id="MobiDB-lite"/>
    </source>
</evidence>
<accession>A0ABZ1I4Y1</accession>
<keyword evidence="4" id="KW-0238">DNA-binding</keyword>
<feature type="domain" description="RNA polymerase sigma-70 region 2" evidence="7">
    <location>
        <begin position="26"/>
        <end position="90"/>
    </location>
</feature>
<dbReference type="Proteomes" id="UP001330812">
    <property type="component" value="Chromosome"/>
</dbReference>
<dbReference type="NCBIfam" id="TIGR02937">
    <property type="entry name" value="sigma70-ECF"/>
    <property type="match status" value="1"/>
</dbReference>
<protein>
    <submittedName>
        <fullName evidence="9">Sigma-70 family RNA polymerase sigma factor</fullName>
    </submittedName>
</protein>
<evidence type="ECO:0000256" key="4">
    <source>
        <dbReference type="ARBA" id="ARBA00023125"/>
    </source>
</evidence>
<keyword evidence="5" id="KW-0804">Transcription</keyword>
<dbReference type="InterPro" id="IPR013324">
    <property type="entry name" value="RNA_pol_sigma_r3/r4-like"/>
</dbReference>
<dbReference type="CDD" id="cd06171">
    <property type="entry name" value="Sigma70_r4"/>
    <property type="match status" value="1"/>
</dbReference>
<gene>
    <name evidence="9" type="ORF">VSH64_42935</name>
</gene>
<dbReference type="Gene3D" id="1.10.1740.10">
    <property type="match status" value="1"/>
</dbReference>
<evidence type="ECO:0000313" key="9">
    <source>
        <dbReference type="EMBL" id="WSE29489.1"/>
    </source>
</evidence>
<dbReference type="InterPro" id="IPR014284">
    <property type="entry name" value="RNA_pol_sigma-70_dom"/>
</dbReference>
<dbReference type="RefSeq" id="WP_326568451.1">
    <property type="nucleotide sequence ID" value="NZ_CP142149.1"/>
</dbReference>
<dbReference type="EMBL" id="CP142149">
    <property type="protein sequence ID" value="WSE29489.1"/>
    <property type="molecule type" value="Genomic_DNA"/>
</dbReference>
<evidence type="ECO:0000259" key="8">
    <source>
        <dbReference type="Pfam" id="PF08281"/>
    </source>
</evidence>
<dbReference type="SUPFAM" id="SSF88659">
    <property type="entry name" value="Sigma3 and sigma4 domains of RNA polymerase sigma factors"/>
    <property type="match status" value="1"/>
</dbReference>
<dbReference type="InterPro" id="IPR013325">
    <property type="entry name" value="RNA_pol_sigma_r2"/>
</dbReference>